<proteinExistence type="predicted"/>
<evidence type="ECO:0000313" key="2">
    <source>
        <dbReference type="Proteomes" id="UP000029091"/>
    </source>
</evidence>
<gene>
    <name evidence="1" type="ORF">BSTER_0926</name>
</gene>
<comment type="caution">
    <text evidence="1">The sequence shown here is derived from an EMBL/GenBank/DDBJ whole genome shotgun (WGS) entry which is preliminary data.</text>
</comment>
<accession>A0A087DS44</accession>
<protein>
    <submittedName>
        <fullName evidence="1">Uncharacterized protein</fullName>
    </submittedName>
</protein>
<reference evidence="1 2" key="1">
    <citation type="submission" date="2014-03" db="EMBL/GenBank/DDBJ databases">
        <title>Genomics of Bifidobacteria.</title>
        <authorList>
            <person name="Ventura M."/>
            <person name="Milani C."/>
            <person name="Lugli G.A."/>
        </authorList>
    </citation>
    <scope>NUCLEOTIDE SEQUENCE [LARGE SCALE GENOMIC DNA]</scope>
    <source>
        <strain evidence="2">JCM 15918</strain>
    </source>
</reference>
<dbReference type="EMBL" id="JGZQ01000003">
    <property type="protein sequence ID" value="KFI98344.1"/>
    <property type="molecule type" value="Genomic_DNA"/>
</dbReference>
<sequence length="292" mass="33633">MDVFKIHVGEGRAIAISRENYFMETKGMEPYVVERDGHRTFYAVCPECDNPIQLIGLNRRELDAGHRRPYGKHVGHDVPGVAVYDETAYLECSYSNPGYHRDPGSRRPPSNPTALALYRIMRDRFDRVEYAWRRASGIRLGIKRLRRALTLWRNDKAWLNYDSTYCNLPQMLFMGSPEQDLYGQCVSKDGPVAAALSTLDDIRLEPVDFSEEYVRVSTTRFTNVTFTLGPPSKRKDGEHMVEYFPLCLLHEGRQIGGFIQVRTDPEWFSRILNMPNWHENHRLSAMAADVLG</sequence>
<dbReference type="Proteomes" id="UP000029091">
    <property type="component" value="Unassembled WGS sequence"/>
</dbReference>
<dbReference type="RefSeq" id="WP_033500381.1">
    <property type="nucleotide sequence ID" value="NZ_JDUX01000023.1"/>
</dbReference>
<evidence type="ECO:0000313" key="1">
    <source>
        <dbReference type="EMBL" id="KFI98344.1"/>
    </source>
</evidence>
<name>A0A087DS44_BIFAD</name>
<dbReference type="AlphaFoldDB" id="A0A087DS44"/>
<organism evidence="1 2">
    <name type="scientific">Bifidobacterium adolescentis JCM 15918</name>
    <dbReference type="NCBI Taxonomy" id="1437612"/>
    <lineage>
        <taxon>Bacteria</taxon>
        <taxon>Bacillati</taxon>
        <taxon>Actinomycetota</taxon>
        <taxon>Actinomycetes</taxon>
        <taxon>Bifidobacteriales</taxon>
        <taxon>Bifidobacteriaceae</taxon>
        <taxon>Bifidobacterium</taxon>
    </lineage>
</organism>